<dbReference type="InterPro" id="IPR002156">
    <property type="entry name" value="RNaseH_domain"/>
</dbReference>
<feature type="domain" description="Reverse transcriptase zinc-binding" evidence="2">
    <location>
        <begin position="544"/>
        <end position="629"/>
    </location>
</feature>
<dbReference type="GO" id="GO:0003676">
    <property type="term" value="F:nucleic acid binding"/>
    <property type="evidence" value="ECO:0007669"/>
    <property type="project" value="InterPro"/>
</dbReference>
<dbReference type="AlphaFoldDB" id="A0A843W432"/>
<dbReference type="InterPro" id="IPR036691">
    <property type="entry name" value="Endo/exonu/phosph_ase_sf"/>
</dbReference>
<evidence type="ECO:0000259" key="1">
    <source>
        <dbReference type="Pfam" id="PF13456"/>
    </source>
</evidence>
<reference evidence="3" key="1">
    <citation type="submission" date="2017-07" db="EMBL/GenBank/DDBJ databases">
        <title>Taro Niue Genome Assembly and Annotation.</title>
        <authorList>
            <person name="Atibalentja N."/>
            <person name="Keating K."/>
            <person name="Fields C.J."/>
        </authorList>
    </citation>
    <scope>NUCLEOTIDE SEQUENCE</scope>
    <source>
        <strain evidence="3">Niue_2</strain>
        <tissue evidence="3">Leaf</tissue>
    </source>
</reference>
<dbReference type="InterPro" id="IPR053151">
    <property type="entry name" value="RNase_H-like"/>
</dbReference>
<gene>
    <name evidence="3" type="ORF">Taro_030692</name>
</gene>
<dbReference type="GO" id="GO:0004523">
    <property type="term" value="F:RNA-DNA hybrid ribonuclease activity"/>
    <property type="evidence" value="ECO:0007669"/>
    <property type="project" value="InterPro"/>
</dbReference>
<dbReference type="SUPFAM" id="SSF53098">
    <property type="entry name" value="Ribonuclease H-like"/>
    <property type="match status" value="1"/>
</dbReference>
<dbReference type="PANTHER" id="PTHR47723">
    <property type="entry name" value="OS05G0353850 PROTEIN"/>
    <property type="match status" value="1"/>
</dbReference>
<evidence type="ECO:0000259" key="2">
    <source>
        <dbReference type="Pfam" id="PF13966"/>
    </source>
</evidence>
<dbReference type="InterPro" id="IPR026960">
    <property type="entry name" value="RVT-Znf"/>
</dbReference>
<dbReference type="EMBL" id="NMUH01002125">
    <property type="protein sequence ID" value="MQL97989.1"/>
    <property type="molecule type" value="Genomic_DNA"/>
</dbReference>
<organism evidence="3 4">
    <name type="scientific">Colocasia esculenta</name>
    <name type="common">Wild taro</name>
    <name type="synonym">Arum esculentum</name>
    <dbReference type="NCBI Taxonomy" id="4460"/>
    <lineage>
        <taxon>Eukaryota</taxon>
        <taxon>Viridiplantae</taxon>
        <taxon>Streptophyta</taxon>
        <taxon>Embryophyta</taxon>
        <taxon>Tracheophyta</taxon>
        <taxon>Spermatophyta</taxon>
        <taxon>Magnoliopsida</taxon>
        <taxon>Liliopsida</taxon>
        <taxon>Araceae</taxon>
        <taxon>Aroideae</taxon>
        <taxon>Colocasieae</taxon>
        <taxon>Colocasia</taxon>
    </lineage>
</organism>
<evidence type="ECO:0000313" key="4">
    <source>
        <dbReference type="Proteomes" id="UP000652761"/>
    </source>
</evidence>
<evidence type="ECO:0000313" key="3">
    <source>
        <dbReference type="EMBL" id="MQL97989.1"/>
    </source>
</evidence>
<keyword evidence="4" id="KW-1185">Reference proteome</keyword>
<comment type="caution">
    <text evidence="3">The sequence shown here is derived from an EMBL/GenBank/DDBJ whole genome shotgun (WGS) entry which is preliminary data.</text>
</comment>
<dbReference type="InterPro" id="IPR036397">
    <property type="entry name" value="RNaseH_sf"/>
</dbReference>
<dbReference type="InterPro" id="IPR012337">
    <property type="entry name" value="RNaseH-like_sf"/>
</dbReference>
<dbReference type="CDD" id="cd06222">
    <property type="entry name" value="RNase_H_like"/>
    <property type="match status" value="1"/>
</dbReference>
<dbReference type="PANTHER" id="PTHR47723:SF19">
    <property type="entry name" value="POLYNUCLEOTIDYL TRANSFERASE, RIBONUCLEASE H-LIKE SUPERFAMILY PROTEIN"/>
    <property type="match status" value="1"/>
</dbReference>
<dbReference type="InterPro" id="IPR044730">
    <property type="entry name" value="RNase_H-like_dom_plant"/>
</dbReference>
<accession>A0A843W432</accession>
<dbReference type="OrthoDB" id="1750912at2759"/>
<dbReference type="Gene3D" id="3.60.10.10">
    <property type="entry name" value="Endonuclease/exonuclease/phosphatase"/>
    <property type="match status" value="1"/>
</dbReference>
<name>A0A843W432_COLES</name>
<dbReference type="Gene3D" id="3.30.420.10">
    <property type="entry name" value="Ribonuclease H-like superfamily/Ribonuclease H"/>
    <property type="match status" value="1"/>
</dbReference>
<evidence type="ECO:0008006" key="5">
    <source>
        <dbReference type="Google" id="ProtNLM"/>
    </source>
</evidence>
<proteinExistence type="predicted"/>
<feature type="domain" description="RNase H type-1" evidence="1">
    <location>
        <begin position="656"/>
        <end position="775"/>
    </location>
</feature>
<protein>
    <recommendedName>
        <fullName evidence="5">RNase H type-1 domain-containing protein</fullName>
    </recommendedName>
</protein>
<dbReference type="Pfam" id="PF13456">
    <property type="entry name" value="RVT_3"/>
    <property type="match status" value="1"/>
</dbReference>
<dbReference type="SUPFAM" id="SSF56219">
    <property type="entry name" value="DNase I-like"/>
    <property type="match status" value="1"/>
</dbReference>
<sequence>MVKRYSVDFVAIAEPMVSFDRAVKLSRFIKMEDLAGNLGVDSKIWVFWWNLSMHVVSSSDQQISFILEKDNSVNMMVTLVYASCEAGTRRLLFDELIQLSNSVNVPWFVGGDFNCVSQPSEKMGGRVGNLHSMLDFNAFINAASHSDDGFIGSPFTWPNNRTGQASIKAWLDPFLVSSSCEENFRGFTVRHLPRGSSDHAPLLLSFVQNIRPPARFTFQAMWTSHESFYETVKMAWNKDPTSHPIPFTTLFLKLKTVKQVLRDWNKCVFGNVEDNVISQEEVVRVRHDIFDNFPSLDNRSTLGEVSANLRRAIQCLDVFWAQKACMNWLEDGDRNTAFYHNVVQGNRRKNLIKRLQINGIWSEDHEALRAEAARYFEDILRSSPHSVDDSILQVIPSLISDDQNVALCAPPTMEEVKSVVWSMNGNSSPGPGGFSGIFFTSCWGIIQHDVFAAVNEQYASSSGQTINSSKSSFMVSSKASPSSVHRIQEATGYRRQVWALPYLGVPLRPGRVLAADYKSLIDKDVLFTSEEDRCFWAPTPSGIFSTRSTYNLVREHGIRRLNIHKIWHNSFSPRASLFCWKILNRAVPVDSRTMDCGIPLASRCSCCLSPQAEDLNHLFLHSGTTTNLWRWFMPLVRSKQVKLIRWIPPIHHFCLNVDGASKGNPGICGGGGCIRDTKGDILVAFAHFYGEGNSIIAETHALCDGLRLADQFGVRLASVYSDSLTLVNSVKDRSCSSWRSYRWWRIASDLLHSNAFPISHVFRESNQVADRLANHVVVSLRNDVFWGVHNLPSSCKASVVLDKSGLMNVRGSAASRSLLDHRGRLPRPRIAVETAQEPGGKLSWGLVRNFLGLPKEGFTNTFDPLGVFLKGNYPTHNVLVELDDT</sequence>
<dbReference type="Proteomes" id="UP000652761">
    <property type="component" value="Unassembled WGS sequence"/>
</dbReference>
<dbReference type="Pfam" id="PF13966">
    <property type="entry name" value="zf-RVT"/>
    <property type="match status" value="1"/>
</dbReference>